<reference evidence="1 2" key="1">
    <citation type="submission" date="2023-02" db="EMBL/GenBank/DDBJ databases">
        <title>LHISI_Scaffold_Assembly.</title>
        <authorList>
            <person name="Stuart O.P."/>
            <person name="Cleave R."/>
            <person name="Magrath M.J.L."/>
            <person name="Mikheyev A.S."/>
        </authorList>
    </citation>
    <scope>NUCLEOTIDE SEQUENCE [LARGE SCALE GENOMIC DNA]</scope>
    <source>
        <strain evidence="1">Daus_M_001</strain>
        <tissue evidence="1">Leg muscle</tissue>
    </source>
</reference>
<sequence>MPNRKEWDVGLYQLNLASNNVINDATMKVLSEDLFWNSVKQVKDLEFIWDEGSQNLKQYNSQLASHHNQNPSTI</sequence>
<name>A0ABQ9IBD5_9NEOP</name>
<evidence type="ECO:0000313" key="1">
    <source>
        <dbReference type="EMBL" id="KAJ8893985.1"/>
    </source>
</evidence>
<protein>
    <submittedName>
        <fullName evidence="1">Uncharacterized protein</fullName>
    </submittedName>
</protein>
<keyword evidence="2" id="KW-1185">Reference proteome</keyword>
<dbReference type="EMBL" id="JARBHB010000002">
    <property type="protein sequence ID" value="KAJ8893985.1"/>
    <property type="molecule type" value="Genomic_DNA"/>
</dbReference>
<dbReference type="Proteomes" id="UP001159363">
    <property type="component" value="Chromosome 2"/>
</dbReference>
<gene>
    <name evidence="1" type="ORF">PR048_006591</name>
</gene>
<proteinExistence type="predicted"/>
<organism evidence="1 2">
    <name type="scientific">Dryococelus australis</name>
    <dbReference type="NCBI Taxonomy" id="614101"/>
    <lineage>
        <taxon>Eukaryota</taxon>
        <taxon>Metazoa</taxon>
        <taxon>Ecdysozoa</taxon>
        <taxon>Arthropoda</taxon>
        <taxon>Hexapoda</taxon>
        <taxon>Insecta</taxon>
        <taxon>Pterygota</taxon>
        <taxon>Neoptera</taxon>
        <taxon>Polyneoptera</taxon>
        <taxon>Phasmatodea</taxon>
        <taxon>Verophasmatodea</taxon>
        <taxon>Anareolatae</taxon>
        <taxon>Phasmatidae</taxon>
        <taxon>Eurycanthinae</taxon>
        <taxon>Dryococelus</taxon>
    </lineage>
</organism>
<evidence type="ECO:0000313" key="2">
    <source>
        <dbReference type="Proteomes" id="UP001159363"/>
    </source>
</evidence>
<comment type="caution">
    <text evidence="1">The sequence shown here is derived from an EMBL/GenBank/DDBJ whole genome shotgun (WGS) entry which is preliminary data.</text>
</comment>
<accession>A0ABQ9IBD5</accession>